<gene>
    <name evidence="3" type="ORF">HCR76_16925</name>
</gene>
<reference evidence="3 4" key="1">
    <citation type="submission" date="2020-12" db="EMBL/GenBank/DDBJ databases">
        <title>Microbacterium sp. HY060.</title>
        <authorList>
            <person name="Zhou J."/>
        </authorList>
    </citation>
    <scope>NUCLEOTIDE SEQUENCE [LARGE SCALE GENOMIC DNA]</scope>
    <source>
        <strain evidence="3 4">HY60</strain>
    </source>
</reference>
<evidence type="ECO:0000313" key="3">
    <source>
        <dbReference type="EMBL" id="QPZ38441.1"/>
    </source>
</evidence>
<dbReference type="InterPro" id="IPR013538">
    <property type="entry name" value="ASHA1/2-like_C"/>
</dbReference>
<dbReference type="RefSeq" id="WP_166986474.1">
    <property type="nucleotide sequence ID" value="NZ_CP061169.1"/>
</dbReference>
<evidence type="ECO:0000259" key="2">
    <source>
        <dbReference type="Pfam" id="PF08327"/>
    </source>
</evidence>
<evidence type="ECO:0000256" key="1">
    <source>
        <dbReference type="ARBA" id="ARBA00006817"/>
    </source>
</evidence>
<dbReference type="Pfam" id="PF08327">
    <property type="entry name" value="AHSA1"/>
    <property type="match status" value="1"/>
</dbReference>
<sequence>MTNAVTITAPEGLPFVDIEREFDAAPAAVFRAHADPELVSQWMGPHGYEMTLPEWDFTSHGSYRFIHRDTEGNEYCFNGTFHTVRENEMVIQTFEFEGAPDAVSIEKLTLTDLGNGRTKLSSRATYPSVEVRDAMVESGMEYGITEGYESLDEILAGWKN</sequence>
<accession>A0ABX6YHZ3</accession>
<comment type="similarity">
    <text evidence="1">Belongs to the AHA1 family.</text>
</comment>
<dbReference type="Proteomes" id="UP000662814">
    <property type="component" value="Chromosome"/>
</dbReference>
<dbReference type="Gene3D" id="3.30.530.20">
    <property type="match status" value="1"/>
</dbReference>
<proteinExistence type="inferred from homology"/>
<organism evidence="3 4">
    <name type="scientific">Paramicrobacterium chengjingii</name>
    <dbReference type="NCBI Taxonomy" id="2769067"/>
    <lineage>
        <taxon>Bacteria</taxon>
        <taxon>Bacillati</taxon>
        <taxon>Actinomycetota</taxon>
        <taxon>Actinomycetes</taxon>
        <taxon>Micrococcales</taxon>
        <taxon>Microbacteriaceae</taxon>
        <taxon>Paramicrobacterium</taxon>
    </lineage>
</organism>
<feature type="domain" description="Activator of Hsp90 ATPase homologue 1/2-like C-terminal" evidence="2">
    <location>
        <begin position="23"/>
        <end position="155"/>
    </location>
</feature>
<keyword evidence="4" id="KW-1185">Reference proteome</keyword>
<dbReference type="CDD" id="cd07826">
    <property type="entry name" value="SRPBCC_CalC_Aha1-like_9"/>
    <property type="match status" value="1"/>
</dbReference>
<dbReference type="InterPro" id="IPR023393">
    <property type="entry name" value="START-like_dom_sf"/>
</dbReference>
<dbReference type="EMBL" id="CP061169">
    <property type="protein sequence ID" value="QPZ38441.1"/>
    <property type="molecule type" value="Genomic_DNA"/>
</dbReference>
<dbReference type="SUPFAM" id="SSF55961">
    <property type="entry name" value="Bet v1-like"/>
    <property type="match status" value="1"/>
</dbReference>
<evidence type="ECO:0000313" key="4">
    <source>
        <dbReference type="Proteomes" id="UP000662814"/>
    </source>
</evidence>
<protein>
    <submittedName>
        <fullName evidence="3">SRPBCC family protein</fullName>
    </submittedName>
</protein>
<name>A0ABX6YHZ3_9MICO</name>